<dbReference type="Pfam" id="PF01931">
    <property type="entry name" value="NTPase_I-T"/>
    <property type="match status" value="1"/>
</dbReference>
<dbReference type="EC" id="3.6.1.73" evidence="10"/>
<keyword evidence="6 10" id="KW-0546">Nucleotide metabolism</keyword>
<evidence type="ECO:0000256" key="10">
    <source>
        <dbReference type="HAMAP-Rule" id="MF_00648"/>
    </source>
</evidence>
<organism evidence="12 13">
    <name type="scientific">Methanobacterium subterraneum</name>
    <dbReference type="NCBI Taxonomy" id="59277"/>
    <lineage>
        <taxon>Archaea</taxon>
        <taxon>Methanobacteriati</taxon>
        <taxon>Methanobacteriota</taxon>
        <taxon>Methanomada group</taxon>
        <taxon>Methanobacteria</taxon>
        <taxon>Methanobacteriales</taxon>
        <taxon>Methanobacteriaceae</taxon>
        <taxon>Methanobacterium</taxon>
    </lineage>
</organism>
<accession>A0A2H4VD37</accession>
<dbReference type="InterPro" id="IPR029001">
    <property type="entry name" value="ITPase-like_fam"/>
</dbReference>
<evidence type="ECO:0000256" key="2">
    <source>
        <dbReference type="ARBA" id="ARBA00022723"/>
    </source>
</evidence>
<reference evidence="12 13" key="1">
    <citation type="submission" date="2016-10" db="EMBL/GenBank/DDBJ databases">
        <title>Comparative genomics between deep and shallow subseafloor isolates.</title>
        <authorList>
            <person name="Ishii S."/>
            <person name="Miller J.R."/>
            <person name="Sutton G."/>
            <person name="Suzuki S."/>
            <person name="Methe B."/>
            <person name="Inagaki F."/>
            <person name="Imachi H."/>
        </authorList>
    </citation>
    <scope>NUCLEOTIDE SEQUENCE [LARGE SCALE GENOMIC DNA]</scope>
    <source>
        <strain evidence="12 13">MO-MB1</strain>
    </source>
</reference>
<dbReference type="HAMAP" id="MF_00648">
    <property type="entry name" value="Non_canon_purine_NTPase_YjjX"/>
    <property type="match status" value="1"/>
</dbReference>
<dbReference type="InterPro" id="IPR002786">
    <property type="entry name" value="Non_canon_purine_NTPase"/>
</dbReference>
<comment type="similarity">
    <text evidence="10">Belongs to the YjjX NTPase family.</text>
</comment>
<dbReference type="OrthoDB" id="52857at2157"/>
<keyword evidence="2 10" id="KW-0479">Metal-binding</keyword>
<dbReference type="GO" id="GO:0103023">
    <property type="term" value="F:ITPase activity"/>
    <property type="evidence" value="ECO:0007669"/>
    <property type="project" value="UniProtKB-EC"/>
</dbReference>
<evidence type="ECO:0000256" key="8">
    <source>
        <dbReference type="ARBA" id="ARBA00048174"/>
    </source>
</evidence>
<evidence type="ECO:0000256" key="5">
    <source>
        <dbReference type="ARBA" id="ARBA00022842"/>
    </source>
</evidence>
<evidence type="ECO:0000256" key="7">
    <source>
        <dbReference type="ARBA" id="ARBA00023211"/>
    </source>
</evidence>
<keyword evidence="3 10" id="KW-0547">Nucleotide-binding</keyword>
<dbReference type="NCBIfam" id="TIGR00258">
    <property type="entry name" value="inosine/xanthosine triphosphatase"/>
    <property type="match status" value="1"/>
</dbReference>
<dbReference type="GO" id="GO:0000166">
    <property type="term" value="F:nucleotide binding"/>
    <property type="evidence" value="ECO:0007669"/>
    <property type="project" value="UniProtKB-KW"/>
</dbReference>
<comment type="function">
    <text evidence="10">Phosphatase that hydrolyzes non-canonical purine nucleotides such as XTP and ITP to their respective diphosphate derivatives. Probably excludes non-canonical purines from DNA/RNA precursor pool, thus preventing their incorporation into DNA/RNA and avoiding chromosomal lesions.</text>
</comment>
<dbReference type="NCBIfam" id="NF003039">
    <property type="entry name" value="PRK03941.1"/>
    <property type="match status" value="1"/>
</dbReference>
<protein>
    <recommendedName>
        <fullName evidence="10">Probable inosine/xanthosine triphosphatase</fullName>
        <shortName evidence="10">ITPase/XTPase</shortName>
        <ecNumber evidence="10">3.6.1.73</ecNumber>
    </recommendedName>
    <alternativeName>
        <fullName evidence="10">Non-canonical purine NTP phosphatase</fullName>
    </alternativeName>
    <alternativeName>
        <fullName evidence="10">Non-standard purine NTP phosphatase</fullName>
    </alternativeName>
    <alternativeName>
        <fullName evidence="10">Nucleoside-triphosphate phosphatase</fullName>
        <shortName evidence="10">NTPase</shortName>
    </alternativeName>
</protein>
<evidence type="ECO:0000256" key="9">
    <source>
        <dbReference type="ARBA" id="ARBA00048781"/>
    </source>
</evidence>
<dbReference type="FunFam" id="3.90.950.10:FF:000002">
    <property type="entry name" value="Inosine/xanthosine triphosphatase"/>
    <property type="match status" value="1"/>
</dbReference>
<comment type="subunit">
    <text evidence="10">Homodimer.</text>
</comment>
<evidence type="ECO:0000313" key="13">
    <source>
        <dbReference type="Proteomes" id="UP000232806"/>
    </source>
</evidence>
<dbReference type="RefSeq" id="WP_100905972.1">
    <property type="nucleotide sequence ID" value="NZ_CP017766.1"/>
</dbReference>
<evidence type="ECO:0000259" key="11">
    <source>
        <dbReference type="Pfam" id="PF01931"/>
    </source>
</evidence>
<dbReference type="GO" id="GO:0009117">
    <property type="term" value="P:nucleotide metabolic process"/>
    <property type="evidence" value="ECO:0007669"/>
    <property type="project" value="UniProtKB-KW"/>
</dbReference>
<keyword evidence="5 10" id="KW-0460">Magnesium</keyword>
<evidence type="ECO:0000313" key="12">
    <source>
        <dbReference type="EMBL" id="AUB55997.1"/>
    </source>
</evidence>
<comment type="cofactor">
    <cofactor evidence="10">
        <name>Mg(2+)</name>
        <dbReference type="ChEBI" id="CHEBI:18420"/>
    </cofactor>
    <cofactor evidence="10">
        <name>Mn(2+)</name>
        <dbReference type="ChEBI" id="CHEBI:29035"/>
    </cofactor>
    <text evidence="10">Binds 1 divalent metal cation per subunit; can use either Mg(2+) or Mn(2+).</text>
</comment>
<dbReference type="InterPro" id="IPR026533">
    <property type="entry name" value="NTPase/PRRC1"/>
</dbReference>
<dbReference type="SUPFAM" id="SSF52972">
    <property type="entry name" value="ITPase-like"/>
    <property type="match status" value="1"/>
</dbReference>
<proteinExistence type="inferred from homology"/>
<dbReference type="InterPro" id="IPR050299">
    <property type="entry name" value="YjjX_NTPase"/>
</dbReference>
<keyword evidence="7 10" id="KW-0464">Manganese</keyword>
<keyword evidence="4 10" id="KW-0378">Hydrolase</keyword>
<feature type="domain" description="Non-canonical purine NTP phosphatase/PRRC1" evidence="11">
    <location>
        <begin position="6"/>
        <end position="168"/>
    </location>
</feature>
<evidence type="ECO:0000256" key="3">
    <source>
        <dbReference type="ARBA" id="ARBA00022741"/>
    </source>
</evidence>
<dbReference type="Gene3D" id="3.90.950.10">
    <property type="match status" value="1"/>
</dbReference>
<dbReference type="PANTHER" id="PTHR34699:SF2">
    <property type="entry name" value="NON-CANONICAL PURINE NTP PHOSPHATASE_PRRC1 DOMAIN-CONTAINING PROTEIN"/>
    <property type="match status" value="1"/>
</dbReference>
<dbReference type="Proteomes" id="UP000232806">
    <property type="component" value="Chromosome"/>
</dbReference>
<dbReference type="GeneID" id="35121588"/>
<comment type="catalytic activity">
    <reaction evidence="8 10">
        <text>ITP + H2O = IDP + phosphate + H(+)</text>
        <dbReference type="Rhea" id="RHEA:28330"/>
        <dbReference type="ChEBI" id="CHEBI:15377"/>
        <dbReference type="ChEBI" id="CHEBI:15378"/>
        <dbReference type="ChEBI" id="CHEBI:43474"/>
        <dbReference type="ChEBI" id="CHEBI:58280"/>
        <dbReference type="ChEBI" id="CHEBI:61402"/>
        <dbReference type="EC" id="3.6.1.73"/>
    </reaction>
</comment>
<evidence type="ECO:0000256" key="1">
    <source>
        <dbReference type="ARBA" id="ARBA00001936"/>
    </source>
</evidence>
<dbReference type="PANTHER" id="PTHR34699">
    <property type="match status" value="1"/>
</dbReference>
<dbReference type="AlphaFoldDB" id="A0A2H4VD37"/>
<comment type="caution">
    <text evidence="10">Lacks conserved residue(s) required for the propagation of feature annotation.</text>
</comment>
<gene>
    <name evidence="12" type="primary">yjjX</name>
    <name evidence="12" type="ORF">BK007_08285</name>
</gene>
<comment type="cofactor">
    <cofactor evidence="1">
        <name>Mn(2+)</name>
        <dbReference type="ChEBI" id="CHEBI:29035"/>
    </cofactor>
</comment>
<evidence type="ECO:0000256" key="4">
    <source>
        <dbReference type="ARBA" id="ARBA00022801"/>
    </source>
</evidence>
<feature type="binding site" evidence="10">
    <location>
        <position position="35"/>
    </location>
    <ligand>
        <name>Mg(2+)</name>
        <dbReference type="ChEBI" id="CHEBI:18420"/>
    </ligand>
</feature>
<comment type="catalytic activity">
    <reaction evidence="9 10">
        <text>XTP + H2O = XDP + phosphate + H(+)</text>
        <dbReference type="Rhea" id="RHEA:28406"/>
        <dbReference type="ChEBI" id="CHEBI:15377"/>
        <dbReference type="ChEBI" id="CHEBI:15378"/>
        <dbReference type="ChEBI" id="CHEBI:43474"/>
        <dbReference type="ChEBI" id="CHEBI:59884"/>
        <dbReference type="ChEBI" id="CHEBI:61314"/>
        <dbReference type="EC" id="3.6.1.73"/>
    </reaction>
</comment>
<dbReference type="EMBL" id="CP017766">
    <property type="protein sequence ID" value="AUB55997.1"/>
    <property type="molecule type" value="Genomic_DNA"/>
</dbReference>
<dbReference type="GO" id="GO:0006772">
    <property type="term" value="P:thiamine metabolic process"/>
    <property type="evidence" value="ECO:0007669"/>
    <property type="project" value="TreeGrafter"/>
</dbReference>
<name>A0A2H4VD37_9EURY</name>
<evidence type="ECO:0000256" key="6">
    <source>
        <dbReference type="ARBA" id="ARBA00023080"/>
    </source>
</evidence>
<sequence>MRVIVGSKNPVKLQATRNVLGKIYPELEVEATDADSGVPDQPIGLEVTIQGAINRAKNSFSSKFDLAVGIESGLLEVPHSITGYLDLQWCAIYDGEKTTLGVSAGFEYPPMVIEQVLEGVEVGDVMDQVTGVDRLGQKTGAVSHLSRGLLDRTGNTEQCVLMAMIPRMNDNLYYNNQKNLNI</sequence>
<dbReference type="GO" id="GO:0046872">
    <property type="term" value="F:metal ion binding"/>
    <property type="evidence" value="ECO:0007669"/>
    <property type="project" value="UniProtKB-KW"/>
</dbReference>